<keyword evidence="1" id="KW-1133">Transmembrane helix</keyword>
<keyword evidence="4" id="KW-1185">Reference proteome</keyword>
<dbReference type="EMBL" id="KV419446">
    <property type="protein sequence ID" value="KZS87663.1"/>
    <property type="molecule type" value="Genomic_DNA"/>
</dbReference>
<feature type="transmembrane region" description="Helical" evidence="1">
    <location>
        <begin position="39"/>
        <end position="59"/>
    </location>
</feature>
<name>A0A164NFJ7_9AGAM</name>
<keyword evidence="1" id="KW-0812">Transmembrane</keyword>
<feature type="transmembrane region" description="Helical" evidence="1">
    <location>
        <begin position="222"/>
        <end position="247"/>
    </location>
</feature>
<feature type="transmembrane region" description="Helical" evidence="1">
    <location>
        <begin position="6"/>
        <end position="27"/>
    </location>
</feature>
<sequence length="304" mass="33321">MHITTRGIVSIVQIVVYLPLIALALVLVFRHGFSRESGWIFLAIFSLIRIVGAALILILENESSPSSNLVTASSIVVSIGLTPLLFAVMGFLTIVAQRSPSLHMIRSKSIFYRLLHLAITAGLILSVVSATKLTSSSSTSSDISQANNFRKIAGFIFTGAYLILVALHLFCWMNKSQVLYHRRKLLLGLSCAVPFVGVRVAYTLIGSLQSFTSNFSPINGSIVLYVAMSVAMEFIAIFIYVVVGISIPTDIDSDKEQILEEQIPFQAYGQPYAGQQYTLPQYDGRQQYTGLVTGQQYTSVLPAR</sequence>
<dbReference type="AlphaFoldDB" id="A0A164NFJ7"/>
<dbReference type="OrthoDB" id="2560628at2759"/>
<evidence type="ECO:0000313" key="3">
    <source>
        <dbReference type="EMBL" id="KZS87663.1"/>
    </source>
</evidence>
<feature type="domain" description="DUF7702" evidence="2">
    <location>
        <begin position="3"/>
        <end position="247"/>
    </location>
</feature>
<feature type="transmembrane region" description="Helical" evidence="1">
    <location>
        <begin position="114"/>
        <end position="132"/>
    </location>
</feature>
<protein>
    <recommendedName>
        <fullName evidence="2">DUF7702 domain-containing protein</fullName>
    </recommendedName>
</protein>
<dbReference type="STRING" id="1314777.A0A164NFJ7"/>
<dbReference type="PANTHER" id="PTHR42109">
    <property type="entry name" value="UNPLACED GENOMIC SCAFFOLD UM_SCAF_CONTIG_1.265, WHOLE GENOME SHOTGUN SEQUENCE"/>
    <property type="match status" value="1"/>
</dbReference>
<reference evidence="3 4" key="1">
    <citation type="journal article" date="2016" name="Mol. Biol. Evol.">
        <title>Comparative Genomics of Early-Diverging Mushroom-Forming Fungi Provides Insights into the Origins of Lignocellulose Decay Capabilities.</title>
        <authorList>
            <person name="Nagy L.G."/>
            <person name="Riley R."/>
            <person name="Tritt A."/>
            <person name="Adam C."/>
            <person name="Daum C."/>
            <person name="Floudas D."/>
            <person name="Sun H."/>
            <person name="Yadav J.S."/>
            <person name="Pangilinan J."/>
            <person name="Larsson K.H."/>
            <person name="Matsuura K."/>
            <person name="Barry K."/>
            <person name="Labutti K."/>
            <person name="Kuo R."/>
            <person name="Ohm R.A."/>
            <person name="Bhattacharya S.S."/>
            <person name="Shirouzu T."/>
            <person name="Yoshinaga Y."/>
            <person name="Martin F.M."/>
            <person name="Grigoriev I.V."/>
            <person name="Hibbett D.S."/>
        </authorList>
    </citation>
    <scope>NUCLEOTIDE SEQUENCE [LARGE SCALE GENOMIC DNA]</scope>
    <source>
        <strain evidence="3 4">HHB9708</strain>
    </source>
</reference>
<dbReference type="PANTHER" id="PTHR42109:SF2">
    <property type="entry name" value="INTEGRAL MEMBRANE PROTEIN"/>
    <property type="match status" value="1"/>
</dbReference>
<feature type="transmembrane region" description="Helical" evidence="1">
    <location>
        <begin position="152"/>
        <end position="173"/>
    </location>
</feature>
<dbReference type="Proteomes" id="UP000076722">
    <property type="component" value="Unassembled WGS sequence"/>
</dbReference>
<feature type="transmembrane region" description="Helical" evidence="1">
    <location>
        <begin position="185"/>
        <end position="202"/>
    </location>
</feature>
<organism evidence="3 4">
    <name type="scientific">Sistotremastrum niveocremeum HHB9708</name>
    <dbReference type="NCBI Taxonomy" id="1314777"/>
    <lineage>
        <taxon>Eukaryota</taxon>
        <taxon>Fungi</taxon>
        <taxon>Dikarya</taxon>
        <taxon>Basidiomycota</taxon>
        <taxon>Agaricomycotina</taxon>
        <taxon>Agaricomycetes</taxon>
        <taxon>Sistotremastrales</taxon>
        <taxon>Sistotremastraceae</taxon>
        <taxon>Sertulicium</taxon>
        <taxon>Sertulicium niveocremeum</taxon>
    </lineage>
</organism>
<evidence type="ECO:0000256" key="1">
    <source>
        <dbReference type="SAM" id="Phobius"/>
    </source>
</evidence>
<gene>
    <name evidence="3" type="ORF">SISNIDRAFT_446711</name>
</gene>
<evidence type="ECO:0000313" key="4">
    <source>
        <dbReference type="Proteomes" id="UP000076722"/>
    </source>
</evidence>
<proteinExistence type="predicted"/>
<keyword evidence="1" id="KW-0472">Membrane</keyword>
<feature type="transmembrane region" description="Helical" evidence="1">
    <location>
        <begin position="71"/>
        <end position="94"/>
    </location>
</feature>
<accession>A0A164NFJ7</accession>
<evidence type="ECO:0000259" key="2">
    <source>
        <dbReference type="Pfam" id="PF24800"/>
    </source>
</evidence>
<dbReference type="InterPro" id="IPR056119">
    <property type="entry name" value="DUF7702"/>
</dbReference>
<dbReference type="Pfam" id="PF24800">
    <property type="entry name" value="DUF7702"/>
    <property type="match status" value="1"/>
</dbReference>